<name>A0A1J9Q761_9EURO</name>
<dbReference type="Proteomes" id="UP000182235">
    <property type="component" value="Unassembled WGS sequence"/>
</dbReference>
<reference evidence="2 3" key="1">
    <citation type="submission" date="2015-07" db="EMBL/GenBank/DDBJ databases">
        <title>Emmonsia species relationships and genome sequence.</title>
        <authorList>
            <consortium name="The Broad Institute Genomics Platform"/>
            <person name="Cuomo C.A."/>
            <person name="Munoz J.F."/>
            <person name="Imamovic A."/>
            <person name="Priest M.E."/>
            <person name="Young S."/>
            <person name="Clay O.K."/>
            <person name="McEwen J.G."/>
        </authorList>
    </citation>
    <scope>NUCLEOTIDE SEQUENCE [LARGE SCALE GENOMIC DNA]</scope>
    <source>
        <strain evidence="2 3">UAMH 9510</strain>
    </source>
</reference>
<keyword evidence="3" id="KW-1185">Reference proteome</keyword>
<proteinExistence type="predicted"/>
<accession>A0A1J9Q761</accession>
<evidence type="ECO:0000313" key="3">
    <source>
        <dbReference type="Proteomes" id="UP000182235"/>
    </source>
</evidence>
<evidence type="ECO:0000256" key="1">
    <source>
        <dbReference type="SAM" id="MobiDB-lite"/>
    </source>
</evidence>
<dbReference type="AlphaFoldDB" id="A0A1J9Q761"/>
<dbReference type="EMBL" id="LGRN01000637">
    <property type="protein sequence ID" value="OJD10997.1"/>
    <property type="molecule type" value="Genomic_DNA"/>
</dbReference>
<feature type="region of interest" description="Disordered" evidence="1">
    <location>
        <begin position="1"/>
        <end position="30"/>
    </location>
</feature>
<sequence length="82" mass="8869">MKDRTGGPDYFLQARGPDHEGIPLVPAESSDQGAGRFYHVKGDVGMCMTYGKLPGYRFSASKSVLQELDLAISAAKDTARSF</sequence>
<evidence type="ECO:0000313" key="2">
    <source>
        <dbReference type="EMBL" id="OJD10997.1"/>
    </source>
</evidence>
<organism evidence="2 3">
    <name type="scientific">Emergomyces pasteurianus Ep9510</name>
    <dbReference type="NCBI Taxonomy" id="1447872"/>
    <lineage>
        <taxon>Eukaryota</taxon>
        <taxon>Fungi</taxon>
        <taxon>Dikarya</taxon>
        <taxon>Ascomycota</taxon>
        <taxon>Pezizomycotina</taxon>
        <taxon>Eurotiomycetes</taxon>
        <taxon>Eurotiomycetidae</taxon>
        <taxon>Onygenales</taxon>
        <taxon>Ajellomycetaceae</taxon>
        <taxon>Emergomyces</taxon>
    </lineage>
</organism>
<dbReference type="OrthoDB" id="4232264at2759"/>
<comment type="caution">
    <text evidence="2">The sequence shown here is derived from an EMBL/GenBank/DDBJ whole genome shotgun (WGS) entry which is preliminary data.</text>
</comment>
<dbReference type="STRING" id="1447872.A0A1J9Q761"/>
<gene>
    <name evidence="2" type="ORF">AJ78_08144</name>
</gene>
<protein>
    <submittedName>
        <fullName evidence="2">Uncharacterized protein</fullName>
    </submittedName>
</protein>